<evidence type="ECO:0000256" key="2">
    <source>
        <dbReference type="ARBA" id="ARBA00023125"/>
    </source>
</evidence>
<dbReference type="InterPro" id="IPR011010">
    <property type="entry name" value="DNA_brk_join_enz"/>
</dbReference>
<dbReference type="GO" id="GO:0003677">
    <property type="term" value="F:DNA binding"/>
    <property type="evidence" value="ECO:0007669"/>
    <property type="project" value="UniProtKB-KW"/>
</dbReference>
<sequence>MTFKDFWEVYEADVKPKLKYNTWCTKEYVVTKKILPYFKEKKMNDISARDVIQWQKELLQMEGRNGKMYSGTYLKTVQAESSCIFNHAVNFYELACNSSRKAGPLGCGQADEMLFWTKEEYLRCIPTIVDKPYSYYAFELLYCCGMRLG</sequence>
<evidence type="ECO:0000256" key="1">
    <source>
        <dbReference type="ARBA" id="ARBA00008857"/>
    </source>
</evidence>
<comment type="similarity">
    <text evidence="1">Belongs to the 'phage' integrase family.</text>
</comment>
<dbReference type="InterPro" id="IPR010998">
    <property type="entry name" value="Integrase_recombinase_N"/>
</dbReference>
<dbReference type="SUPFAM" id="SSF56349">
    <property type="entry name" value="DNA breaking-rejoining enzymes"/>
    <property type="match status" value="1"/>
</dbReference>
<accession>A0A1I0M3Z8</accession>
<keyword evidence="5" id="KW-1185">Reference proteome</keyword>
<dbReference type="Proteomes" id="UP000199701">
    <property type="component" value="Unassembled WGS sequence"/>
</dbReference>
<protein>
    <submittedName>
        <fullName evidence="4">Phage integrase, N-terminal SAM-like domain</fullName>
    </submittedName>
</protein>
<dbReference type="AlphaFoldDB" id="A0A1I0M3Z8"/>
<feature type="domain" description="Integrase SAM-like N-terminal" evidence="3">
    <location>
        <begin position="2"/>
        <end position="59"/>
    </location>
</feature>
<proteinExistence type="inferred from homology"/>
<dbReference type="RefSeq" id="WP_242940924.1">
    <property type="nucleotide sequence ID" value="NZ_FOJI01000001.1"/>
</dbReference>
<evidence type="ECO:0000313" key="5">
    <source>
        <dbReference type="Proteomes" id="UP000199701"/>
    </source>
</evidence>
<evidence type="ECO:0000259" key="3">
    <source>
        <dbReference type="Pfam" id="PF14659"/>
    </source>
</evidence>
<dbReference type="Gene3D" id="1.10.150.130">
    <property type="match status" value="1"/>
</dbReference>
<dbReference type="Pfam" id="PF14659">
    <property type="entry name" value="Phage_int_SAM_3"/>
    <property type="match status" value="1"/>
</dbReference>
<organism evidence="4 5">
    <name type="scientific">[Clostridium] fimetarium</name>
    <dbReference type="NCBI Taxonomy" id="99656"/>
    <lineage>
        <taxon>Bacteria</taxon>
        <taxon>Bacillati</taxon>
        <taxon>Bacillota</taxon>
        <taxon>Clostridia</taxon>
        <taxon>Lachnospirales</taxon>
        <taxon>Lachnospiraceae</taxon>
    </lineage>
</organism>
<dbReference type="InterPro" id="IPR004107">
    <property type="entry name" value="Integrase_SAM-like_N"/>
</dbReference>
<evidence type="ECO:0000313" key="4">
    <source>
        <dbReference type="EMBL" id="SEV83205.1"/>
    </source>
</evidence>
<dbReference type="EMBL" id="FOJI01000001">
    <property type="protein sequence ID" value="SEV83205.1"/>
    <property type="molecule type" value="Genomic_DNA"/>
</dbReference>
<reference evidence="4 5" key="1">
    <citation type="submission" date="2016-10" db="EMBL/GenBank/DDBJ databases">
        <authorList>
            <person name="de Groot N.N."/>
        </authorList>
    </citation>
    <scope>NUCLEOTIDE SEQUENCE [LARGE SCALE GENOMIC DNA]</scope>
    <source>
        <strain evidence="4 5">DSM 9179</strain>
    </source>
</reference>
<keyword evidence="2" id="KW-0238">DNA-binding</keyword>
<name>A0A1I0M3Z8_9FIRM</name>
<dbReference type="STRING" id="99656.SAMN05421659_101177"/>
<gene>
    <name evidence="4" type="ORF">SAMN05421659_101177</name>
</gene>
<dbReference type="GO" id="GO:0015074">
    <property type="term" value="P:DNA integration"/>
    <property type="evidence" value="ECO:0007669"/>
    <property type="project" value="InterPro"/>
</dbReference>